<organism evidence="1 2">
    <name type="scientific">Shewanella holmiensis</name>
    <dbReference type="NCBI Taxonomy" id="2952222"/>
    <lineage>
        <taxon>Bacteria</taxon>
        <taxon>Pseudomonadati</taxon>
        <taxon>Pseudomonadota</taxon>
        <taxon>Gammaproteobacteria</taxon>
        <taxon>Alteromonadales</taxon>
        <taxon>Shewanellaceae</taxon>
        <taxon>Shewanella</taxon>
    </lineage>
</organism>
<evidence type="ECO:0000313" key="1">
    <source>
        <dbReference type="EMBL" id="MCT7942222.1"/>
    </source>
</evidence>
<dbReference type="NCBIfam" id="NF040692">
    <property type="entry name" value="recomb_assoc"/>
    <property type="match status" value="1"/>
</dbReference>
<dbReference type="EMBL" id="JAMTCD010000012">
    <property type="protein sequence ID" value="MCT7942222.1"/>
    <property type="molecule type" value="Genomic_DNA"/>
</dbReference>
<sequence>MTETSPEIVLKQLKSEVSERVQHSLQAIYQICIEQQQRGLNEFSYATIARLGKGRGVPAAQSIRNKTGEAYRTLISSFANQSPNSSKSNKPSYGKSYAWIDELKDPVVKLQARILYSQKITAERAVNEIAPINQVIEIFDGRSSDLLTKRLTGLEREALEYLLSDEFRRRNQLEVGQHGSIVSGNNNEPFLPVATIDAIKKALQYL</sequence>
<comment type="caution">
    <text evidence="1">The sequence shown here is derived from an EMBL/GenBank/DDBJ whole genome shotgun (WGS) entry which is preliminary data.</text>
</comment>
<dbReference type="AlphaFoldDB" id="A0A9X2WNM3"/>
<gene>
    <name evidence="1" type="primary">gmtX</name>
    <name evidence="1" type="ORF">NE535_10510</name>
</gene>
<reference evidence="1" key="1">
    <citation type="journal article" date="2023" name="Int. J. Syst. Evol. Microbiol.">
        <title>&lt;i&gt;Shewanella septentrionalis&lt;/i&gt; sp. nov. and &lt;i&gt;Shewanella holmiensis&lt;/i&gt; sp. nov., isolated from Baltic Sea water and sediments.</title>
        <authorList>
            <person name="Martin-Rodriguez A.J."/>
            <person name="Thorell K."/>
            <person name="Joffre E."/>
            <person name="Jensie-Markopoulos S."/>
            <person name="Moore E.R.B."/>
            <person name="Sjoling A."/>
        </authorList>
    </citation>
    <scope>NUCLEOTIDE SEQUENCE</scope>
    <source>
        <strain evidence="1">SP1S2-7</strain>
    </source>
</reference>
<keyword evidence="2" id="KW-1185">Reference proteome</keyword>
<protein>
    <submittedName>
        <fullName evidence="1">Gamma-mobile-trio protein GmtX</fullName>
    </submittedName>
</protein>
<dbReference type="RefSeq" id="WP_261298601.1">
    <property type="nucleotide sequence ID" value="NZ_JAMTCD010000012.1"/>
</dbReference>
<name>A0A9X2WNM3_9GAMM</name>
<evidence type="ECO:0000313" key="2">
    <source>
        <dbReference type="Proteomes" id="UP001155546"/>
    </source>
</evidence>
<dbReference type="Proteomes" id="UP001155546">
    <property type="component" value="Unassembled WGS sequence"/>
</dbReference>
<accession>A0A9X2WNM3</accession>
<dbReference type="InterPro" id="IPR048061">
    <property type="entry name" value="GmtX-like"/>
</dbReference>
<proteinExistence type="predicted"/>